<gene>
    <name evidence="1" type="ORF">ADIS_1012</name>
</gene>
<organism evidence="1 2">
    <name type="scientific">Lunatimonas lonarensis</name>
    <dbReference type="NCBI Taxonomy" id="1232681"/>
    <lineage>
        <taxon>Bacteria</taxon>
        <taxon>Pseudomonadati</taxon>
        <taxon>Bacteroidota</taxon>
        <taxon>Cytophagia</taxon>
        <taxon>Cytophagales</taxon>
        <taxon>Cyclobacteriaceae</taxon>
    </lineage>
</organism>
<reference evidence="1 2" key="1">
    <citation type="submission" date="2013-02" db="EMBL/GenBank/DDBJ databases">
        <title>A novel strain isolated from Lonar lake, Maharashtra, India.</title>
        <authorList>
            <person name="Singh A."/>
        </authorList>
    </citation>
    <scope>NUCLEOTIDE SEQUENCE [LARGE SCALE GENOMIC DNA]</scope>
    <source>
        <strain evidence="1 2">AK24</strain>
    </source>
</reference>
<dbReference type="STRING" id="1232681.ADIS_1012"/>
<evidence type="ECO:0000313" key="1">
    <source>
        <dbReference type="EMBL" id="EON78497.1"/>
    </source>
</evidence>
<sequence>MVDFDFAPDSYFNGTGPSALIVKLSYPESSWGEEISIYATTMDGTIYFEAIDFYGNDFRLDPDHSAKPLTLQEMILLIERLEVKPGTELGNIEMTLSGIPLAKSHVYPELETFFSGKRKHFGYL</sequence>
<dbReference type="Proteomes" id="UP000013909">
    <property type="component" value="Unassembled WGS sequence"/>
</dbReference>
<dbReference type="OrthoDB" id="838275at2"/>
<evidence type="ECO:0000313" key="2">
    <source>
        <dbReference type="Proteomes" id="UP000013909"/>
    </source>
</evidence>
<keyword evidence="2" id="KW-1185">Reference proteome</keyword>
<protein>
    <recommendedName>
        <fullName evidence="3">UDP-glucuronosyltransferase</fullName>
    </recommendedName>
</protein>
<proteinExistence type="predicted"/>
<comment type="caution">
    <text evidence="1">The sequence shown here is derived from an EMBL/GenBank/DDBJ whole genome shotgun (WGS) entry which is preliminary data.</text>
</comment>
<name>R7ZWP1_9BACT</name>
<dbReference type="EMBL" id="AQHR01000034">
    <property type="protein sequence ID" value="EON78497.1"/>
    <property type="molecule type" value="Genomic_DNA"/>
</dbReference>
<evidence type="ECO:0008006" key="3">
    <source>
        <dbReference type="Google" id="ProtNLM"/>
    </source>
</evidence>
<accession>R7ZWP1</accession>
<dbReference type="RefSeq" id="WP_010853159.1">
    <property type="nucleotide sequence ID" value="NZ_AQHR01000034.1"/>
</dbReference>
<dbReference type="AlphaFoldDB" id="R7ZWP1"/>